<dbReference type="EMBL" id="HE573022">
    <property type="protein sequence ID" value="CCC48421.1"/>
    <property type="molecule type" value="Genomic_DNA"/>
</dbReference>
<organism evidence="2">
    <name type="scientific">Trypanosoma vivax (strain Y486)</name>
    <dbReference type="NCBI Taxonomy" id="1055687"/>
    <lineage>
        <taxon>Eukaryota</taxon>
        <taxon>Discoba</taxon>
        <taxon>Euglenozoa</taxon>
        <taxon>Kinetoplastea</taxon>
        <taxon>Metakinetoplastina</taxon>
        <taxon>Trypanosomatida</taxon>
        <taxon>Trypanosomatidae</taxon>
        <taxon>Trypanosoma</taxon>
        <taxon>Duttonella</taxon>
    </lineage>
</organism>
<accession>G0TWT3</accession>
<evidence type="ECO:0000313" key="2">
    <source>
        <dbReference type="EMBL" id="CCC48421.1"/>
    </source>
</evidence>
<feature type="transmembrane region" description="Helical" evidence="1">
    <location>
        <begin position="134"/>
        <end position="160"/>
    </location>
</feature>
<name>G0TWT3_TRYVY</name>
<keyword evidence="1" id="KW-0472">Membrane</keyword>
<gene>
    <name evidence="2" type="ORF">TVY486_0602120</name>
</gene>
<feature type="transmembrane region" description="Helical" evidence="1">
    <location>
        <begin position="32"/>
        <end position="51"/>
    </location>
</feature>
<evidence type="ECO:0000256" key="1">
    <source>
        <dbReference type="SAM" id="Phobius"/>
    </source>
</evidence>
<sequence length="165" mass="18510">MSKCQPFLENLVTVIDNHIQCISVWHLLRGYYLSYSLAAAVVLFSVSFSLLCPAEDALYQGLLSLFSQSFSVLILAGGMFRATGRKAVQRPKQEEWLLENVKDILQQMVLCAASKRALYLIVVLEAFLRLSDMFYASTCFCAVCIVWMVWLVNGAPLTVVTSIKK</sequence>
<protein>
    <submittedName>
        <fullName evidence="2">Uncharacterized protein</fullName>
    </submittedName>
</protein>
<reference evidence="2" key="1">
    <citation type="journal article" date="2012" name="Proc. Natl. Acad. Sci. U.S.A.">
        <title>Antigenic diversity is generated by distinct evolutionary mechanisms in African trypanosome species.</title>
        <authorList>
            <person name="Jackson A.P."/>
            <person name="Berry A."/>
            <person name="Aslett M."/>
            <person name="Allison H.C."/>
            <person name="Burton P."/>
            <person name="Vavrova-Anderson J."/>
            <person name="Brown R."/>
            <person name="Browne H."/>
            <person name="Corton N."/>
            <person name="Hauser H."/>
            <person name="Gamble J."/>
            <person name="Gilderthorp R."/>
            <person name="Marcello L."/>
            <person name="McQuillan J."/>
            <person name="Otto T.D."/>
            <person name="Quail M.A."/>
            <person name="Sanders M.J."/>
            <person name="van Tonder A."/>
            <person name="Ginger M.L."/>
            <person name="Field M.C."/>
            <person name="Barry J.D."/>
            <person name="Hertz-Fowler C."/>
            <person name="Berriman M."/>
        </authorList>
    </citation>
    <scope>NUCLEOTIDE SEQUENCE</scope>
    <source>
        <strain evidence="2">Y486</strain>
    </source>
</reference>
<keyword evidence="1" id="KW-1133">Transmembrane helix</keyword>
<proteinExistence type="predicted"/>
<dbReference type="AlphaFoldDB" id="G0TWT3"/>
<dbReference type="VEuPathDB" id="TriTrypDB:TvY486_0602120"/>
<keyword evidence="1" id="KW-0812">Transmembrane</keyword>
<feature type="transmembrane region" description="Helical" evidence="1">
    <location>
        <begin position="57"/>
        <end position="83"/>
    </location>
</feature>